<dbReference type="Gene3D" id="3.90.1300.10">
    <property type="entry name" value="Amidase signature (AS) domain"/>
    <property type="match status" value="1"/>
</dbReference>
<accession>A0AAI9SXV8</accession>
<feature type="active site" description="Acyl-ester intermediate" evidence="5">
    <location>
        <position position="159"/>
    </location>
</feature>
<comment type="catalytic activity">
    <reaction evidence="5">
        <text>L-glutamyl-tRNA(Gln) + L-glutamine + ATP + H2O = L-glutaminyl-tRNA(Gln) + L-glutamate + ADP + phosphate + H(+)</text>
        <dbReference type="Rhea" id="RHEA:17521"/>
        <dbReference type="Rhea" id="RHEA-COMP:9681"/>
        <dbReference type="Rhea" id="RHEA-COMP:9684"/>
        <dbReference type="ChEBI" id="CHEBI:15377"/>
        <dbReference type="ChEBI" id="CHEBI:15378"/>
        <dbReference type="ChEBI" id="CHEBI:29985"/>
        <dbReference type="ChEBI" id="CHEBI:30616"/>
        <dbReference type="ChEBI" id="CHEBI:43474"/>
        <dbReference type="ChEBI" id="CHEBI:58359"/>
        <dbReference type="ChEBI" id="CHEBI:78520"/>
        <dbReference type="ChEBI" id="CHEBI:78521"/>
        <dbReference type="ChEBI" id="CHEBI:456216"/>
        <dbReference type="EC" id="6.3.5.7"/>
    </reaction>
</comment>
<keyword evidence="3 5" id="KW-0067">ATP-binding</keyword>
<comment type="function">
    <text evidence="5">Allows the formation of correctly charged Gln-tRNA(Gln) through the transamidation of misacylated Glu-tRNA(Gln) in the mitochondria. The reaction takes place in the presence of glutamine and ATP through an activated gamma-phospho-Glu-tRNA(Gln).</text>
</comment>
<evidence type="ECO:0000256" key="3">
    <source>
        <dbReference type="ARBA" id="ARBA00022840"/>
    </source>
</evidence>
<evidence type="ECO:0000259" key="6">
    <source>
        <dbReference type="Pfam" id="PF01425"/>
    </source>
</evidence>
<keyword evidence="2 5" id="KW-0547">Nucleotide-binding</keyword>
<keyword evidence="8" id="KW-1185">Reference proteome</keyword>
<keyword evidence="1 5" id="KW-0436">Ligase</keyword>
<comment type="similarity">
    <text evidence="5">Belongs to the amidase family. GatA subfamily.</text>
</comment>
<feature type="active site" description="Charge relay system" evidence="5">
    <location>
        <position position="133"/>
    </location>
</feature>
<dbReference type="GO" id="GO:0030956">
    <property type="term" value="C:glutamyl-tRNA(Gln) amidotransferase complex"/>
    <property type="evidence" value="ECO:0007669"/>
    <property type="project" value="UniProtKB-UniRule"/>
</dbReference>
<dbReference type="Pfam" id="PF01425">
    <property type="entry name" value="Amidase"/>
    <property type="match status" value="1"/>
</dbReference>
<dbReference type="InterPro" id="IPR004412">
    <property type="entry name" value="GatA"/>
</dbReference>
<proteinExistence type="inferred from homology"/>
<evidence type="ECO:0000256" key="4">
    <source>
        <dbReference type="ARBA" id="ARBA00022917"/>
    </source>
</evidence>
<dbReference type="SUPFAM" id="SSF75304">
    <property type="entry name" value="Amidase signature (AS) enzymes"/>
    <property type="match status" value="1"/>
</dbReference>
<dbReference type="PANTHER" id="PTHR11895">
    <property type="entry name" value="TRANSAMIDASE"/>
    <property type="match status" value="1"/>
</dbReference>
<dbReference type="GO" id="GO:0005524">
    <property type="term" value="F:ATP binding"/>
    <property type="evidence" value="ECO:0007669"/>
    <property type="project" value="UniProtKB-KW"/>
</dbReference>
<evidence type="ECO:0000256" key="1">
    <source>
        <dbReference type="ARBA" id="ARBA00022598"/>
    </source>
</evidence>
<dbReference type="EMBL" id="JAHUZD010000087">
    <property type="protein sequence ID" value="KAI3404751.2"/>
    <property type="molecule type" value="Genomic_DNA"/>
</dbReference>
<protein>
    <recommendedName>
        <fullName evidence="5">Glutamyl-tRNA(Gln) amidotransferase subunit A, mitochondrial</fullName>
        <shortName evidence="5">Glu-AdT subunit A</shortName>
        <ecNumber evidence="5">6.3.5.7</ecNumber>
    </recommendedName>
</protein>
<organism evidence="7 8">
    <name type="scientific">Candida oxycetoniae</name>
    <dbReference type="NCBI Taxonomy" id="497107"/>
    <lineage>
        <taxon>Eukaryota</taxon>
        <taxon>Fungi</taxon>
        <taxon>Dikarya</taxon>
        <taxon>Ascomycota</taxon>
        <taxon>Saccharomycotina</taxon>
        <taxon>Pichiomycetes</taxon>
        <taxon>Debaryomycetaceae</taxon>
        <taxon>Candida/Lodderomyces clade</taxon>
        <taxon>Candida</taxon>
    </lineage>
</organism>
<dbReference type="HAMAP" id="MF_00120">
    <property type="entry name" value="GatA"/>
    <property type="match status" value="1"/>
</dbReference>
<dbReference type="GO" id="GO:0032543">
    <property type="term" value="P:mitochondrial translation"/>
    <property type="evidence" value="ECO:0007669"/>
    <property type="project" value="UniProtKB-UniRule"/>
</dbReference>
<evidence type="ECO:0000256" key="2">
    <source>
        <dbReference type="ARBA" id="ARBA00022741"/>
    </source>
</evidence>
<comment type="subcellular location">
    <subcellularLocation>
        <location evidence="5">Mitochondrion</location>
    </subcellularLocation>
</comment>
<evidence type="ECO:0000313" key="7">
    <source>
        <dbReference type="EMBL" id="KAI3404751.2"/>
    </source>
</evidence>
<dbReference type="GO" id="GO:0070681">
    <property type="term" value="P:glutaminyl-tRNAGln biosynthesis via transamidation"/>
    <property type="evidence" value="ECO:0007669"/>
    <property type="project" value="UniProtKB-UniRule"/>
</dbReference>
<feature type="domain" description="Amidase" evidence="6">
    <location>
        <begin position="46"/>
        <end position="472"/>
    </location>
</feature>
<feature type="active site" description="Charge relay system" evidence="5">
    <location>
        <position position="58"/>
    </location>
</feature>
<keyword evidence="4 5" id="KW-0648">Protein biosynthesis</keyword>
<gene>
    <name evidence="5" type="primary">HER2</name>
    <name evidence="7" type="ORF">KGF56_002454</name>
</gene>
<dbReference type="InterPro" id="IPR023631">
    <property type="entry name" value="Amidase_dom"/>
</dbReference>
<dbReference type="AlphaFoldDB" id="A0AAI9SXV8"/>
<comment type="subunit">
    <text evidence="5">Subunit of the heterotrimeric GatFAB amidotransferase (AdT) complex, composed of A, B and F subunits.</text>
</comment>
<dbReference type="Proteomes" id="UP001202479">
    <property type="component" value="Unassembled WGS sequence"/>
</dbReference>
<dbReference type="InterPro" id="IPR000120">
    <property type="entry name" value="Amidase"/>
</dbReference>
<evidence type="ECO:0000256" key="5">
    <source>
        <dbReference type="HAMAP-Rule" id="MF_03150"/>
    </source>
</evidence>
<dbReference type="EC" id="6.3.5.7" evidence="5"/>
<dbReference type="GO" id="GO:0050567">
    <property type="term" value="F:glutaminyl-tRNA synthase (glutamine-hydrolyzing) activity"/>
    <property type="evidence" value="ECO:0007669"/>
    <property type="project" value="UniProtKB-UniRule"/>
</dbReference>
<reference evidence="7" key="1">
    <citation type="journal article" date="2022" name="DNA Res.">
        <title>Genome analysis of five recently described species of the CUG-Ser clade uncovers Candida theae as a new hybrid lineage with pathogenic potential in the Candida parapsilosis species complex.</title>
        <authorList>
            <person name="Mixao V."/>
            <person name="Del Olmo V."/>
            <person name="Hegedusova E."/>
            <person name="Saus E."/>
            <person name="Pryszcz L."/>
            <person name="Cillingova A."/>
            <person name="Nosek J."/>
            <person name="Gabaldon T."/>
        </authorList>
    </citation>
    <scope>NUCLEOTIDE SEQUENCE</scope>
    <source>
        <strain evidence="7">CBS 10844</strain>
    </source>
</reference>
<evidence type="ECO:0000313" key="8">
    <source>
        <dbReference type="Proteomes" id="UP001202479"/>
    </source>
</evidence>
<name>A0AAI9SXV8_9ASCO</name>
<dbReference type="GO" id="GO:0005739">
    <property type="term" value="C:mitochondrion"/>
    <property type="evidence" value="ECO:0007669"/>
    <property type="project" value="UniProtKB-SubCell"/>
</dbReference>
<dbReference type="InterPro" id="IPR036928">
    <property type="entry name" value="AS_sf"/>
</dbReference>
<dbReference type="PANTHER" id="PTHR11895:SF7">
    <property type="entry name" value="GLUTAMYL-TRNA(GLN) AMIDOTRANSFERASE SUBUNIT A, MITOCHONDRIAL"/>
    <property type="match status" value="1"/>
</dbReference>
<keyword evidence="5" id="KW-0496">Mitochondrion</keyword>
<sequence length="480" mass="52540">MIQVSRCVRRYLSHQRADRFNSLISQDIVVPSSPTSSVGGGGSGSAVRLLDGLRYACKDNIVTKNTTTTAASRSLFNYKSPFDATVVKLLSQQGATCVGKANLDEFGMGSANRNSFYGPVINPYNEKAISGGSSGGSAAAVAGSDPLCDFALGTDTGGSIRLPASYCNVFGFKPSYGRLSRWGIVPYAQTLDTVGVIARDVDTIRKVYRVTNVYDNKDPTSLPEDVRATIQTTQMPPENSTREKLTIGVPEQFIMEQVTPTVRQKWEDVLNKLLDLGHKLESISIKSIIKALPAYYTLATSEAASNLARYDGTRYGYTSKLVDIDGNDQTMKLMYDNRTQSFGEEVKRRIILGNFTLSSESADYYMRANKLRETLNKEVSSFFKNEHVLLKDGQQKQSNSNLCDLLISPTAMDVAPTIEDYVSHDKENILNGFVNDIFTVPASLAGLPSISIPYDGVGIQLMGQYGDDDFVLDVAELIKQ</sequence>
<comment type="caution">
    <text evidence="7">The sequence shown here is derived from an EMBL/GenBank/DDBJ whole genome shotgun (WGS) entry which is preliminary data.</text>
</comment>